<dbReference type="InterPro" id="IPR006656">
    <property type="entry name" value="Mopterin_OxRdtase"/>
</dbReference>
<accession>A0A9D2WQJ3</accession>
<organism evidence="6 7">
    <name type="scientific">Sporotomaculum syntrophicum</name>
    <dbReference type="NCBI Taxonomy" id="182264"/>
    <lineage>
        <taxon>Bacteria</taxon>
        <taxon>Bacillati</taxon>
        <taxon>Bacillota</taxon>
        <taxon>Clostridia</taxon>
        <taxon>Eubacteriales</taxon>
        <taxon>Desulfallaceae</taxon>
        <taxon>Sporotomaculum</taxon>
    </lineage>
</organism>
<name>A0A9D2WQJ3_9FIRM</name>
<dbReference type="SUPFAM" id="SSF53706">
    <property type="entry name" value="Formate dehydrogenase/DMSO reductase, domains 1-3"/>
    <property type="match status" value="1"/>
</dbReference>
<dbReference type="Gene3D" id="3.40.228.10">
    <property type="entry name" value="Dimethylsulfoxide Reductase, domain 2"/>
    <property type="match status" value="1"/>
</dbReference>
<evidence type="ECO:0000259" key="5">
    <source>
        <dbReference type="PROSITE" id="PS51669"/>
    </source>
</evidence>
<comment type="similarity">
    <text evidence="1">Belongs to the prokaryotic molybdopterin-containing oxidoreductase family.</text>
</comment>
<evidence type="ECO:0000256" key="2">
    <source>
        <dbReference type="ARBA" id="ARBA00022723"/>
    </source>
</evidence>
<dbReference type="EMBL" id="LSRS01000004">
    <property type="protein sequence ID" value="KAF1084772.1"/>
    <property type="molecule type" value="Genomic_DNA"/>
</dbReference>
<dbReference type="InterPro" id="IPR006657">
    <property type="entry name" value="MoPterin_dinucl-bd_dom"/>
</dbReference>
<keyword evidence="3" id="KW-0408">Iron</keyword>
<dbReference type="PROSITE" id="PS51669">
    <property type="entry name" value="4FE4S_MOW_BIS_MGD"/>
    <property type="match status" value="1"/>
</dbReference>
<gene>
    <name evidence="6" type="ORF">SPSYN_01942</name>
</gene>
<dbReference type="EC" id="4.2.1.112" evidence="6"/>
<proteinExistence type="inferred from homology"/>
<reference evidence="6" key="1">
    <citation type="submission" date="2016-02" db="EMBL/GenBank/DDBJ databases">
        <title>Draft Genome Sequence of Sporotomaculum syntrophicum Strain FB, a Syntrophic Benzoate Degrader.</title>
        <authorList>
            <person name="Nobu M.K."/>
            <person name="Narihiro T."/>
            <person name="Qiu Y.-L."/>
            <person name="Ohashi A."/>
            <person name="Liu W.-T."/>
            <person name="Yuji S."/>
        </authorList>
    </citation>
    <scope>NUCLEOTIDE SEQUENCE</scope>
    <source>
        <strain evidence="6">FB</strain>
    </source>
</reference>
<dbReference type="Gene3D" id="2.20.25.90">
    <property type="entry name" value="ADC-like domains"/>
    <property type="match status" value="1"/>
</dbReference>
<feature type="domain" description="4Fe-4S Mo/W bis-MGD-type" evidence="5">
    <location>
        <begin position="4"/>
        <end position="58"/>
    </location>
</feature>
<evidence type="ECO:0000256" key="4">
    <source>
        <dbReference type="ARBA" id="ARBA00023014"/>
    </source>
</evidence>
<keyword evidence="7" id="KW-1185">Reference proteome</keyword>
<dbReference type="Gene3D" id="2.40.40.20">
    <property type="match status" value="1"/>
</dbReference>
<dbReference type="Gene3D" id="3.40.50.740">
    <property type="match status" value="1"/>
</dbReference>
<evidence type="ECO:0000256" key="3">
    <source>
        <dbReference type="ARBA" id="ARBA00023004"/>
    </source>
</evidence>
<dbReference type="InterPro" id="IPR050612">
    <property type="entry name" value="Prok_Mopterin_Oxidored"/>
</dbReference>
<dbReference type="Proteomes" id="UP000798488">
    <property type="component" value="Unassembled WGS sequence"/>
</dbReference>
<keyword evidence="6" id="KW-0456">Lyase</keyword>
<keyword evidence="4" id="KW-0411">Iron-sulfur</keyword>
<keyword evidence="2" id="KW-0479">Metal-binding</keyword>
<dbReference type="Pfam" id="PF01568">
    <property type="entry name" value="Molydop_binding"/>
    <property type="match status" value="1"/>
</dbReference>
<protein>
    <submittedName>
        <fullName evidence="6">Acetylene hydratase</fullName>
        <ecNumber evidence="6">4.2.1.112</ecNumber>
    </submittedName>
</protein>
<dbReference type="PANTHER" id="PTHR43742">
    <property type="entry name" value="TRIMETHYLAMINE-N-OXIDE REDUCTASE"/>
    <property type="match status" value="1"/>
</dbReference>
<dbReference type="SMART" id="SM00926">
    <property type="entry name" value="Molybdop_Fe4S4"/>
    <property type="match status" value="1"/>
</dbReference>
<dbReference type="InterPro" id="IPR006963">
    <property type="entry name" value="Mopterin_OxRdtase_4Fe-4S_dom"/>
</dbReference>
<comment type="caution">
    <text evidence="6">The sequence shown here is derived from an EMBL/GenBank/DDBJ whole genome shotgun (WGS) entry which is preliminary data.</text>
</comment>
<dbReference type="OrthoDB" id="9803192at2"/>
<dbReference type="GO" id="GO:0016491">
    <property type="term" value="F:oxidoreductase activity"/>
    <property type="evidence" value="ECO:0007669"/>
    <property type="project" value="InterPro"/>
</dbReference>
<evidence type="ECO:0000313" key="6">
    <source>
        <dbReference type="EMBL" id="KAF1084772.1"/>
    </source>
</evidence>
<dbReference type="GO" id="GO:0043546">
    <property type="term" value="F:molybdopterin cofactor binding"/>
    <property type="evidence" value="ECO:0007669"/>
    <property type="project" value="InterPro"/>
</dbReference>
<dbReference type="GO" id="GO:0051536">
    <property type="term" value="F:iron-sulfur cluster binding"/>
    <property type="evidence" value="ECO:0007669"/>
    <property type="project" value="UniProtKB-KW"/>
</dbReference>
<dbReference type="GO" id="GO:0018818">
    <property type="term" value="F:acetylene hydratase activity"/>
    <property type="evidence" value="ECO:0007669"/>
    <property type="project" value="UniProtKB-EC"/>
</dbReference>
<evidence type="ECO:0000313" key="7">
    <source>
        <dbReference type="Proteomes" id="UP000798488"/>
    </source>
</evidence>
<dbReference type="GO" id="GO:0046872">
    <property type="term" value="F:metal ion binding"/>
    <property type="evidence" value="ECO:0007669"/>
    <property type="project" value="UniProtKB-KW"/>
</dbReference>
<dbReference type="InterPro" id="IPR009010">
    <property type="entry name" value="Asp_de-COase-like_dom_sf"/>
</dbReference>
<dbReference type="PANTHER" id="PTHR43742:SF6">
    <property type="entry name" value="OXIDOREDUCTASE YYAE-RELATED"/>
    <property type="match status" value="1"/>
</dbReference>
<dbReference type="AlphaFoldDB" id="A0A9D2WQJ3"/>
<dbReference type="InterPro" id="IPR037949">
    <property type="entry name" value="MopB_CT_Acetylene-hydratase"/>
</dbReference>
<dbReference type="CDD" id="cd02781">
    <property type="entry name" value="MopB_CT_Acetylene-hydratase"/>
    <property type="match status" value="1"/>
</dbReference>
<dbReference type="Pfam" id="PF04879">
    <property type="entry name" value="Molybdop_Fe4S4"/>
    <property type="match status" value="1"/>
</dbReference>
<dbReference type="Pfam" id="PF00384">
    <property type="entry name" value="Molybdopterin"/>
    <property type="match status" value="1"/>
</dbReference>
<dbReference type="SUPFAM" id="SSF50692">
    <property type="entry name" value="ADC-like"/>
    <property type="match status" value="1"/>
</dbReference>
<dbReference type="RefSeq" id="WP_161822283.1">
    <property type="nucleotide sequence ID" value="NZ_LSRS01000004.1"/>
</dbReference>
<sequence length="711" mass="78209">MGLIEKRPAICGVCPGGCAVEVTLDEGRLVNVQPLQGAPFGNLCIRGRHGPEVVYAKERLKTPLIRVGERGEGKFRPAGLDEALDYTVQKMQLIKDKYGPQALISHSGRGAFEQSMLDFCNIKTDTVASKLLLPFGSPNIASCGSLCFVSFGILAPMANFGIPGTALEPDLVNSKLMVIWGSNPITDSPPFLFKKIVNAKKNGLKIIAIDHMQTDIARRADQWVAMRSGTDGALALGMINVIIQEQLYDRDFVQNWTIGFAELSDYVQEFAPETVERITRVPAQTVVDLAREIATTKNACLRTYTGLEYTNSGVQNIRAVYILFAITGNLDVPGGLYINLPTGSTVAQEEFPQPDGVLPIGAREYPLFYELTRCAHYMELPKAVLKGDPYPVKGLLINGASTITSYPQPEIWTEVYRNLEFMLVIDIIMTSDAMFADVVLPSATYYEINSYQRYPGYLRLRKKVIEPIGESHNCTLIIAELAKRLGYGYLYPQSEEEILAKAFAGNPELLELLKHSPDGVKVAVPERRYKKYSTGQLRKDGRPGFPTASGKLEIASELLAKHGYDKLPVYINPQEGPLRNPELAQDYPLVLNTGTRIQSTFRSQHLNVPGLVKLQPKPQVLINPSDAGSRGIEDGNKVMVITQRGGVAFYARVTDEVLPGQVEVNMGGGNPAQVEAWRNANANVLTDFANRDPISGFPVFKALLCQIEPAE</sequence>
<evidence type="ECO:0000256" key="1">
    <source>
        <dbReference type="ARBA" id="ARBA00010312"/>
    </source>
</evidence>